<accession>S3ZFP3</accession>
<feature type="domain" description="Large ribosomal subunit protein bL25 beta" evidence="7">
    <location>
        <begin position="135"/>
        <end position="215"/>
    </location>
</feature>
<dbReference type="NCBIfam" id="NF004131">
    <property type="entry name" value="PRK05618.2-1"/>
    <property type="match status" value="1"/>
</dbReference>
<comment type="subunit">
    <text evidence="5">Part of the 50S ribosomal subunit; part of the 5S rRNA/L5/L18/L25 subcomplex. Contacts the 5S rRNA. Binds to the 5S rRNA independently of L5 and L18.</text>
</comment>
<evidence type="ECO:0000256" key="5">
    <source>
        <dbReference type="HAMAP-Rule" id="MF_01334"/>
    </source>
</evidence>
<comment type="similarity">
    <text evidence="5">Belongs to the bacterial ribosomal protein bL25 family. CTC subfamily.</text>
</comment>
<dbReference type="AlphaFoldDB" id="S3ZFP3"/>
<feature type="domain" description="Large ribosomal subunit protein bL25 L25" evidence="6">
    <location>
        <begin position="42"/>
        <end position="127"/>
    </location>
</feature>
<dbReference type="GO" id="GO:0022625">
    <property type="term" value="C:cytosolic large ribosomal subunit"/>
    <property type="evidence" value="ECO:0007669"/>
    <property type="project" value="TreeGrafter"/>
</dbReference>
<dbReference type="GO" id="GO:0003735">
    <property type="term" value="F:structural constituent of ribosome"/>
    <property type="evidence" value="ECO:0007669"/>
    <property type="project" value="InterPro"/>
</dbReference>
<dbReference type="Proteomes" id="UP000014629">
    <property type="component" value="Unassembled WGS sequence"/>
</dbReference>
<evidence type="ECO:0000313" key="8">
    <source>
        <dbReference type="EMBL" id="EPH41978.1"/>
    </source>
</evidence>
<keyword evidence="3 5" id="KW-0689">Ribosomal protein</keyword>
<organism evidence="8 9">
    <name type="scientific">Streptomyces aurantiacus JA 4570</name>
    <dbReference type="NCBI Taxonomy" id="1286094"/>
    <lineage>
        <taxon>Bacteria</taxon>
        <taxon>Bacillati</taxon>
        <taxon>Actinomycetota</taxon>
        <taxon>Actinomycetes</taxon>
        <taxon>Kitasatosporales</taxon>
        <taxon>Streptomycetaceae</taxon>
        <taxon>Streptomyces</taxon>
        <taxon>Streptomyces aurantiacus group</taxon>
    </lineage>
</organism>
<evidence type="ECO:0000256" key="2">
    <source>
        <dbReference type="ARBA" id="ARBA00022884"/>
    </source>
</evidence>
<dbReference type="PANTHER" id="PTHR33284:SF1">
    <property type="entry name" value="RIBOSOMAL PROTEIN L25_GLN-TRNA SYNTHETASE, ANTI-CODON-BINDING DOMAIN-CONTAINING PROTEIN"/>
    <property type="match status" value="1"/>
</dbReference>
<dbReference type="Pfam" id="PF14693">
    <property type="entry name" value="Ribosomal_TL5_C"/>
    <property type="match status" value="1"/>
</dbReference>
<evidence type="ECO:0000256" key="1">
    <source>
        <dbReference type="ARBA" id="ARBA00022730"/>
    </source>
</evidence>
<keyword evidence="1 5" id="KW-0699">rRNA-binding</keyword>
<protein>
    <recommendedName>
        <fullName evidence="5">Large ribosomal subunit protein bL25</fullName>
    </recommendedName>
    <alternativeName>
        <fullName evidence="5">General stress protein CTC</fullName>
    </alternativeName>
</protein>
<dbReference type="EMBL" id="AOPZ01000269">
    <property type="protein sequence ID" value="EPH41978.1"/>
    <property type="molecule type" value="Genomic_DNA"/>
</dbReference>
<evidence type="ECO:0000313" key="9">
    <source>
        <dbReference type="Proteomes" id="UP000014629"/>
    </source>
</evidence>
<keyword evidence="9" id="KW-1185">Reference proteome</keyword>
<dbReference type="InterPro" id="IPR001021">
    <property type="entry name" value="Ribosomal_bL25_long"/>
</dbReference>
<evidence type="ECO:0000256" key="4">
    <source>
        <dbReference type="ARBA" id="ARBA00023274"/>
    </source>
</evidence>
<dbReference type="CDD" id="cd00495">
    <property type="entry name" value="Ribosomal_L25_TL5_CTC"/>
    <property type="match status" value="1"/>
</dbReference>
<proteinExistence type="inferred from homology"/>
<dbReference type="NCBIfam" id="TIGR00731">
    <property type="entry name" value="bL25_bact_ctc"/>
    <property type="match status" value="1"/>
</dbReference>
<name>S3ZFP3_9ACTN</name>
<comment type="function">
    <text evidence="5">This is one of the proteins that binds to the 5S RNA in the ribosome where it forms part of the central protuberance.</text>
</comment>
<dbReference type="PATRIC" id="fig|1286094.4.peg.4900"/>
<keyword evidence="4 5" id="KW-0687">Ribonucleoprotein</keyword>
<dbReference type="Pfam" id="PF01386">
    <property type="entry name" value="Ribosomal_L25p"/>
    <property type="match status" value="1"/>
</dbReference>
<evidence type="ECO:0000256" key="3">
    <source>
        <dbReference type="ARBA" id="ARBA00022980"/>
    </source>
</evidence>
<gene>
    <name evidence="5" type="primary">rplY</name>
    <name evidence="5" type="synonym">ctc</name>
    <name evidence="8" type="ORF">STRAU_4956</name>
</gene>
<sequence>MSYERSVRRSVIDALFVAGQSWPGDASVHLFYEECTMSEVKLSAETRTEFGKGAARRIRREDKVPGVLYGHGTDPVHIALPGHDLLMALRTPNVLISLDIDGTTQLAIPKAVQRDVLRQGILTHVDLLLVKRGEKVNVDIYVHTEGELAPGANLLEHVLNALPVEAEATHIPESVTVSIEGLTAGDSVLAKDVPLPAGTKLAVEDDTVVLQVLAAQAEEAPAEGEGDEAAEA</sequence>
<dbReference type="InterPro" id="IPR020930">
    <property type="entry name" value="Ribosomal_uL5_bac-type"/>
</dbReference>
<dbReference type="InterPro" id="IPR037121">
    <property type="entry name" value="Ribosomal_bL25_C"/>
</dbReference>
<dbReference type="Gene3D" id="2.40.240.10">
    <property type="entry name" value="Ribosomal Protein L25, Chain P"/>
    <property type="match status" value="1"/>
</dbReference>
<dbReference type="HAMAP" id="MF_01334">
    <property type="entry name" value="Ribosomal_bL25_CTC"/>
    <property type="match status" value="1"/>
</dbReference>
<dbReference type="SUPFAM" id="SSF50715">
    <property type="entry name" value="Ribosomal protein L25-like"/>
    <property type="match status" value="1"/>
</dbReference>
<dbReference type="InterPro" id="IPR020057">
    <property type="entry name" value="Ribosomal_bL25_b-dom"/>
</dbReference>
<dbReference type="InterPro" id="IPR020056">
    <property type="entry name" value="Rbsml_bL25/Gln-tRNA_synth_N"/>
</dbReference>
<dbReference type="InterPro" id="IPR011035">
    <property type="entry name" value="Ribosomal_bL25/Gln-tRNA_synth"/>
</dbReference>
<dbReference type="GO" id="GO:0006412">
    <property type="term" value="P:translation"/>
    <property type="evidence" value="ECO:0007669"/>
    <property type="project" value="UniProtKB-UniRule"/>
</dbReference>
<evidence type="ECO:0000259" key="6">
    <source>
        <dbReference type="Pfam" id="PF01386"/>
    </source>
</evidence>
<evidence type="ECO:0000259" key="7">
    <source>
        <dbReference type="Pfam" id="PF14693"/>
    </source>
</evidence>
<dbReference type="PANTHER" id="PTHR33284">
    <property type="entry name" value="RIBOSOMAL PROTEIN L25/GLN-TRNA SYNTHETASE, ANTI-CODON-BINDING DOMAIN-CONTAINING PROTEIN"/>
    <property type="match status" value="1"/>
</dbReference>
<comment type="caution">
    <text evidence="8">The sequence shown here is derived from an EMBL/GenBank/DDBJ whole genome shotgun (WGS) entry which is preliminary data.</text>
</comment>
<reference evidence="8 9" key="1">
    <citation type="submission" date="2013-02" db="EMBL/GenBank/DDBJ databases">
        <title>Draft Genome Sequence of Streptomyces aurantiacus, Which Produces Setomimycin.</title>
        <authorList>
            <person name="Gruening B.A."/>
            <person name="Praeg A."/>
            <person name="Erxleben A."/>
            <person name="Guenther S."/>
            <person name="Mueller M."/>
        </authorList>
    </citation>
    <scope>NUCLEOTIDE SEQUENCE [LARGE SCALE GENOMIC DNA]</scope>
    <source>
        <strain evidence="8 9">JA 4570</strain>
    </source>
</reference>
<dbReference type="GO" id="GO:0008097">
    <property type="term" value="F:5S rRNA binding"/>
    <property type="evidence" value="ECO:0007669"/>
    <property type="project" value="InterPro"/>
</dbReference>
<dbReference type="Gene3D" id="2.170.120.20">
    <property type="entry name" value="Ribosomal protein L25, beta domain"/>
    <property type="match status" value="1"/>
</dbReference>
<keyword evidence="2 5" id="KW-0694">RNA-binding</keyword>
<dbReference type="InterPro" id="IPR029751">
    <property type="entry name" value="Ribosomal_L25_dom"/>
</dbReference>